<dbReference type="Proteomes" id="UP000184147">
    <property type="component" value="Unassembled WGS sequence"/>
</dbReference>
<evidence type="ECO:0000313" key="2">
    <source>
        <dbReference type="EMBL" id="SHE85875.1"/>
    </source>
</evidence>
<reference evidence="2 3" key="1">
    <citation type="submission" date="2016-11" db="EMBL/GenBank/DDBJ databases">
        <authorList>
            <person name="Jaros S."/>
            <person name="Januszkiewicz K."/>
            <person name="Wedrychowicz H."/>
        </authorList>
    </citation>
    <scope>NUCLEOTIDE SEQUENCE [LARGE SCALE GENOMIC DNA]</scope>
    <source>
        <strain evidence="2 3">DSM 25660</strain>
    </source>
</reference>
<feature type="signal peptide" evidence="1">
    <location>
        <begin position="1"/>
        <end position="23"/>
    </location>
</feature>
<evidence type="ECO:0000256" key="1">
    <source>
        <dbReference type="SAM" id="SignalP"/>
    </source>
</evidence>
<keyword evidence="1" id="KW-0732">Signal</keyword>
<dbReference type="AlphaFoldDB" id="A0A1M4WXE3"/>
<dbReference type="STRING" id="1124188.SAMN05444377_101455"/>
<proteinExistence type="predicted"/>
<sequence length="149" mass="17507">MNKSISLLLLLLLILLSSCKSQNFVKKIKDNKNKSEIVAFKDYLQRINIMNDFKEYSINNYPNNDTIIKKFIQKYNIQTIYVKPCLNKNKTSQPYDHFQNCGNIIELRYGIPIISTEHSIIFDYSEDGLKLKEHINEKKHKIADGVFLF</sequence>
<dbReference type="PROSITE" id="PS51257">
    <property type="entry name" value="PROKAR_LIPOPROTEIN"/>
    <property type="match status" value="1"/>
</dbReference>
<dbReference type="RefSeq" id="WP_143161681.1">
    <property type="nucleotide sequence ID" value="NZ_FQVQ01000001.1"/>
</dbReference>
<dbReference type="EMBL" id="FQVQ01000001">
    <property type="protein sequence ID" value="SHE85875.1"/>
    <property type="molecule type" value="Genomic_DNA"/>
</dbReference>
<evidence type="ECO:0000313" key="3">
    <source>
        <dbReference type="Proteomes" id="UP000184147"/>
    </source>
</evidence>
<evidence type="ECO:0008006" key="4">
    <source>
        <dbReference type="Google" id="ProtNLM"/>
    </source>
</evidence>
<protein>
    <recommendedName>
        <fullName evidence="4">Lipoprotein</fullName>
    </recommendedName>
</protein>
<organism evidence="2 3">
    <name type="scientific">Flavobacterium fontis</name>
    <dbReference type="NCBI Taxonomy" id="1124188"/>
    <lineage>
        <taxon>Bacteria</taxon>
        <taxon>Pseudomonadati</taxon>
        <taxon>Bacteroidota</taxon>
        <taxon>Flavobacteriia</taxon>
        <taxon>Flavobacteriales</taxon>
        <taxon>Flavobacteriaceae</taxon>
        <taxon>Flavobacterium</taxon>
    </lineage>
</organism>
<keyword evidence="3" id="KW-1185">Reference proteome</keyword>
<name>A0A1M4WXE3_9FLAO</name>
<feature type="chain" id="PRO_5009908193" description="Lipoprotein" evidence="1">
    <location>
        <begin position="24"/>
        <end position="149"/>
    </location>
</feature>
<accession>A0A1M4WXE3</accession>
<gene>
    <name evidence="2" type="ORF">SAMN05444377_101455</name>
</gene>